<proteinExistence type="predicted"/>
<reference evidence="2" key="1">
    <citation type="journal article" date="2019" name="Int. J. Syst. Evol. Microbiol.">
        <title>The Global Catalogue of Microorganisms (GCM) 10K type strain sequencing project: providing services to taxonomists for standard genome sequencing and annotation.</title>
        <authorList>
            <consortium name="The Broad Institute Genomics Platform"/>
            <consortium name="The Broad Institute Genome Sequencing Center for Infectious Disease"/>
            <person name="Wu L."/>
            <person name="Ma J."/>
        </authorList>
    </citation>
    <scope>NUCLEOTIDE SEQUENCE [LARGE SCALE GENOMIC DNA]</scope>
    <source>
        <strain evidence="2">CGMCC 4.7330</strain>
    </source>
</reference>
<gene>
    <name evidence="1" type="ORF">ACFO0B_27765</name>
</gene>
<dbReference type="Proteomes" id="UP001595696">
    <property type="component" value="Unassembled WGS sequence"/>
</dbReference>
<evidence type="ECO:0000313" key="1">
    <source>
        <dbReference type="EMBL" id="MFC3965804.1"/>
    </source>
</evidence>
<keyword evidence="2" id="KW-1185">Reference proteome</keyword>
<evidence type="ECO:0000313" key="2">
    <source>
        <dbReference type="Proteomes" id="UP001595696"/>
    </source>
</evidence>
<protein>
    <recommendedName>
        <fullName evidence="3">Excreted virulence factor EspC (Type VII ESX diderm)</fullName>
    </recommendedName>
</protein>
<comment type="caution">
    <text evidence="1">The sequence shown here is derived from an EMBL/GenBank/DDBJ whole genome shotgun (WGS) entry which is preliminary data.</text>
</comment>
<organism evidence="1 2">
    <name type="scientific">Nocardia jiangsuensis</name>
    <dbReference type="NCBI Taxonomy" id="1691563"/>
    <lineage>
        <taxon>Bacteria</taxon>
        <taxon>Bacillati</taxon>
        <taxon>Actinomycetota</taxon>
        <taxon>Actinomycetes</taxon>
        <taxon>Mycobacteriales</taxon>
        <taxon>Nocardiaceae</taxon>
        <taxon>Nocardia</taxon>
    </lineage>
</organism>
<name>A0ABV8E115_9NOCA</name>
<evidence type="ECO:0008006" key="3">
    <source>
        <dbReference type="Google" id="ProtNLM"/>
    </source>
</evidence>
<accession>A0ABV8E115</accession>
<sequence>MLHADIEQIRILAGKLGEAGDHIDLVDVRTSADALGSALPDWSGPSVLAQALGQAAEFVEGAYLRAAERYRQVGTVCVVCADRTETTEEEFAGKLAALDVHRA</sequence>
<dbReference type="RefSeq" id="WP_378615993.1">
    <property type="nucleotide sequence ID" value="NZ_JBHSAX010000023.1"/>
</dbReference>
<dbReference type="EMBL" id="JBHSAX010000023">
    <property type="protein sequence ID" value="MFC3965804.1"/>
    <property type="molecule type" value="Genomic_DNA"/>
</dbReference>